<evidence type="ECO:0000313" key="4">
    <source>
        <dbReference type="EMBL" id="KAF2636822.1"/>
    </source>
</evidence>
<feature type="domain" description="DUF7923" evidence="2">
    <location>
        <begin position="76"/>
        <end position="254"/>
    </location>
</feature>
<feature type="region of interest" description="Disordered" evidence="1">
    <location>
        <begin position="282"/>
        <end position="305"/>
    </location>
</feature>
<proteinExistence type="predicted"/>
<evidence type="ECO:0000259" key="2">
    <source>
        <dbReference type="Pfam" id="PF25540"/>
    </source>
</evidence>
<dbReference type="PANTHER" id="PTHR37543:SF1">
    <property type="entry name" value="CCCH ZINC FINGER DNA BINDING PROTEIN (AFU_ORTHOLOGUE AFUA_5G12760)"/>
    <property type="match status" value="1"/>
</dbReference>
<name>A0A6A6RNI3_9PLEO</name>
<dbReference type="EMBL" id="MU006796">
    <property type="protein sequence ID" value="KAF2636822.1"/>
    <property type="molecule type" value="Genomic_DNA"/>
</dbReference>
<organism evidence="4 5">
    <name type="scientific">Massarina eburnea CBS 473.64</name>
    <dbReference type="NCBI Taxonomy" id="1395130"/>
    <lineage>
        <taxon>Eukaryota</taxon>
        <taxon>Fungi</taxon>
        <taxon>Dikarya</taxon>
        <taxon>Ascomycota</taxon>
        <taxon>Pezizomycotina</taxon>
        <taxon>Dothideomycetes</taxon>
        <taxon>Pleosporomycetidae</taxon>
        <taxon>Pleosporales</taxon>
        <taxon>Massarineae</taxon>
        <taxon>Massarinaceae</taxon>
        <taxon>Massarina</taxon>
    </lineage>
</organism>
<gene>
    <name evidence="4" type="ORF">P280DRAFT_459130</name>
</gene>
<dbReference type="OrthoDB" id="3512845at2759"/>
<evidence type="ECO:0000259" key="3">
    <source>
        <dbReference type="Pfam" id="PF25543"/>
    </source>
</evidence>
<dbReference type="InterPro" id="IPR057683">
    <property type="entry name" value="DUF7923"/>
</dbReference>
<feature type="domain" description="Tandem CCCH zinc finger" evidence="3">
    <location>
        <begin position="377"/>
        <end position="427"/>
    </location>
</feature>
<protein>
    <recommendedName>
        <fullName evidence="6">C3H1-type domain-containing protein</fullName>
    </recommendedName>
</protein>
<reference evidence="4" key="1">
    <citation type="journal article" date="2020" name="Stud. Mycol.">
        <title>101 Dothideomycetes genomes: a test case for predicting lifestyles and emergence of pathogens.</title>
        <authorList>
            <person name="Haridas S."/>
            <person name="Albert R."/>
            <person name="Binder M."/>
            <person name="Bloem J."/>
            <person name="Labutti K."/>
            <person name="Salamov A."/>
            <person name="Andreopoulos B."/>
            <person name="Baker S."/>
            <person name="Barry K."/>
            <person name="Bills G."/>
            <person name="Bluhm B."/>
            <person name="Cannon C."/>
            <person name="Castanera R."/>
            <person name="Culley D."/>
            <person name="Daum C."/>
            <person name="Ezra D."/>
            <person name="Gonzalez J."/>
            <person name="Henrissat B."/>
            <person name="Kuo A."/>
            <person name="Liang C."/>
            <person name="Lipzen A."/>
            <person name="Lutzoni F."/>
            <person name="Magnuson J."/>
            <person name="Mondo S."/>
            <person name="Nolan M."/>
            <person name="Ohm R."/>
            <person name="Pangilinan J."/>
            <person name="Park H.-J."/>
            <person name="Ramirez L."/>
            <person name="Alfaro M."/>
            <person name="Sun H."/>
            <person name="Tritt A."/>
            <person name="Yoshinaga Y."/>
            <person name="Zwiers L.-H."/>
            <person name="Turgeon B."/>
            <person name="Goodwin S."/>
            <person name="Spatafora J."/>
            <person name="Crous P."/>
            <person name="Grigoriev I."/>
        </authorList>
    </citation>
    <scope>NUCLEOTIDE SEQUENCE</scope>
    <source>
        <strain evidence="4">CBS 473.64</strain>
    </source>
</reference>
<sequence>MDNPALFEARWAKLQAAEDEKTNLVQDLIKHTRELETKLSDTQAKLEREHDVADMYHTREKEQKGHLHKLTQALAKMSYISVLVDGDCMLFNQDLVTAGEGGGRQAARLLRSAALAHVRSVRDLPANTEAVVRVYANIHGLSKAYADAGWIPTLAAFGTFANGFNKEDAYCDFVHAGDGKECADEKMRAIFRMSVDSCQCQHVIFGGSADNGYARLLGSYRGADKITLIEGPPFAKEISELAPSFSILKCTEVFSATTQIVSKVSTGRALQTRPATASNSYATALSNPSMLPPVDTNQSQRPTGAQAGVPLTSGLARNAAGQRIDVPLIYSGKAMKKVKARKLCKKWHIIGSCSYDTDRKPCVYEHSARVDENQLAALRGLARFSPCPKGLQCGDTSCILGHQCPKTNCTNGRDCNFGKKLHGVDTKIVSWD</sequence>
<accession>A0A6A6RNI3</accession>
<dbReference type="Pfam" id="PF25543">
    <property type="entry name" value="zf-CCCH_tandem"/>
    <property type="match status" value="1"/>
</dbReference>
<keyword evidence="5" id="KW-1185">Reference proteome</keyword>
<dbReference type="InterPro" id="IPR057654">
    <property type="entry name" value="Znf-CCCH_tandem"/>
</dbReference>
<dbReference type="Pfam" id="PF25540">
    <property type="entry name" value="DUF7923"/>
    <property type="match status" value="1"/>
</dbReference>
<evidence type="ECO:0000313" key="5">
    <source>
        <dbReference type="Proteomes" id="UP000799753"/>
    </source>
</evidence>
<feature type="compositionally biased region" description="Polar residues" evidence="1">
    <location>
        <begin position="282"/>
        <end position="303"/>
    </location>
</feature>
<evidence type="ECO:0008006" key="6">
    <source>
        <dbReference type="Google" id="ProtNLM"/>
    </source>
</evidence>
<dbReference type="AlphaFoldDB" id="A0A6A6RNI3"/>
<dbReference type="Proteomes" id="UP000799753">
    <property type="component" value="Unassembled WGS sequence"/>
</dbReference>
<evidence type="ECO:0000256" key="1">
    <source>
        <dbReference type="SAM" id="MobiDB-lite"/>
    </source>
</evidence>
<dbReference type="PANTHER" id="PTHR37543">
    <property type="entry name" value="CCCH ZINC FINGER DNA BINDING PROTEIN (AFU_ORTHOLOGUE AFUA_5G12760)"/>
    <property type="match status" value="1"/>
</dbReference>